<dbReference type="InterPro" id="IPR001041">
    <property type="entry name" value="2Fe-2S_ferredoxin-type"/>
</dbReference>
<dbReference type="InterPro" id="IPR006058">
    <property type="entry name" value="2Fe2S_fd_BS"/>
</dbReference>
<dbReference type="Pfam" id="PF01799">
    <property type="entry name" value="Fer2_2"/>
    <property type="match status" value="1"/>
</dbReference>
<dbReference type="Gene3D" id="1.10.150.120">
    <property type="entry name" value="[2Fe-2S]-binding domain"/>
    <property type="match status" value="1"/>
</dbReference>
<protein>
    <submittedName>
        <fullName evidence="8">(2Fe-2S)-binding protein</fullName>
    </submittedName>
</protein>
<evidence type="ECO:0000256" key="5">
    <source>
        <dbReference type="ARBA" id="ARBA00023014"/>
    </source>
</evidence>
<dbReference type="GO" id="GO:0016491">
    <property type="term" value="F:oxidoreductase activity"/>
    <property type="evidence" value="ECO:0007669"/>
    <property type="project" value="UniProtKB-KW"/>
</dbReference>
<dbReference type="Pfam" id="PF00111">
    <property type="entry name" value="Fer2"/>
    <property type="match status" value="1"/>
</dbReference>
<dbReference type="Proteomes" id="UP000320244">
    <property type="component" value="Unassembled WGS sequence"/>
</dbReference>
<keyword evidence="4" id="KW-0408">Iron</keyword>
<dbReference type="PROSITE" id="PS51085">
    <property type="entry name" value="2FE2S_FER_2"/>
    <property type="match status" value="1"/>
</dbReference>
<reference evidence="8 9" key="2">
    <citation type="submission" date="2019-08" db="EMBL/GenBank/DDBJ databases">
        <title>Jejuicoccus antrihumi gen. nov., sp. nov., a new member of the family Dermacoccaceae isolated from a cave.</title>
        <authorList>
            <person name="Schumann P."/>
            <person name="Kim I.S."/>
        </authorList>
    </citation>
    <scope>NUCLEOTIDE SEQUENCE [LARGE SCALE GENOMIC DNA]</scope>
    <source>
        <strain evidence="8 9">C5-26</strain>
    </source>
</reference>
<evidence type="ECO:0000259" key="7">
    <source>
        <dbReference type="PROSITE" id="PS51085"/>
    </source>
</evidence>
<dbReference type="SUPFAM" id="SSF54292">
    <property type="entry name" value="2Fe-2S ferredoxin-like"/>
    <property type="match status" value="1"/>
</dbReference>
<accession>A0A563DQV7</accession>
<dbReference type="InterPro" id="IPR002888">
    <property type="entry name" value="2Fe-2S-bd"/>
</dbReference>
<keyword evidence="2" id="KW-0479">Metal-binding</keyword>
<comment type="pathway">
    <text evidence="6">Alkaloid degradation; nicotine degradation.</text>
</comment>
<dbReference type="EMBL" id="VCQV01000080">
    <property type="protein sequence ID" value="TWP32322.1"/>
    <property type="molecule type" value="Genomic_DNA"/>
</dbReference>
<evidence type="ECO:0000256" key="3">
    <source>
        <dbReference type="ARBA" id="ARBA00023002"/>
    </source>
</evidence>
<dbReference type="Gene3D" id="3.10.20.30">
    <property type="match status" value="1"/>
</dbReference>
<dbReference type="InterPro" id="IPR036010">
    <property type="entry name" value="2Fe-2S_ferredoxin-like_sf"/>
</dbReference>
<organism evidence="8 9">
    <name type="scientific">Leekyejoonella antrihumi</name>
    <dbReference type="NCBI Taxonomy" id="1660198"/>
    <lineage>
        <taxon>Bacteria</taxon>
        <taxon>Bacillati</taxon>
        <taxon>Actinomycetota</taxon>
        <taxon>Actinomycetes</taxon>
        <taxon>Micrococcales</taxon>
        <taxon>Dermacoccaceae</taxon>
        <taxon>Leekyejoonella</taxon>
    </lineage>
</organism>
<dbReference type="PANTHER" id="PTHR44379:SF5">
    <property type="entry name" value="OXIDOREDUCTASE WITH IRON-SULFUR SUBUNIT"/>
    <property type="match status" value="1"/>
</dbReference>
<evidence type="ECO:0000256" key="4">
    <source>
        <dbReference type="ARBA" id="ARBA00023004"/>
    </source>
</evidence>
<dbReference type="GO" id="GO:0051537">
    <property type="term" value="F:2 iron, 2 sulfur cluster binding"/>
    <property type="evidence" value="ECO:0007669"/>
    <property type="project" value="UniProtKB-KW"/>
</dbReference>
<keyword evidence="9" id="KW-1185">Reference proteome</keyword>
<dbReference type="GO" id="GO:0046872">
    <property type="term" value="F:metal ion binding"/>
    <property type="evidence" value="ECO:0007669"/>
    <property type="project" value="UniProtKB-KW"/>
</dbReference>
<proteinExistence type="predicted"/>
<evidence type="ECO:0000256" key="2">
    <source>
        <dbReference type="ARBA" id="ARBA00022723"/>
    </source>
</evidence>
<evidence type="ECO:0000313" key="9">
    <source>
        <dbReference type="Proteomes" id="UP000320244"/>
    </source>
</evidence>
<keyword evidence="5" id="KW-0411">Iron-sulfur</keyword>
<dbReference type="SUPFAM" id="SSF47741">
    <property type="entry name" value="CO dehydrogenase ISP C-domain like"/>
    <property type="match status" value="1"/>
</dbReference>
<gene>
    <name evidence="8" type="ORF">FGL98_24390</name>
</gene>
<keyword evidence="3" id="KW-0560">Oxidoreductase</keyword>
<evidence type="ECO:0000256" key="6">
    <source>
        <dbReference type="ARBA" id="ARBA00060707"/>
    </source>
</evidence>
<dbReference type="PANTHER" id="PTHR44379">
    <property type="entry name" value="OXIDOREDUCTASE WITH IRON-SULFUR SUBUNIT"/>
    <property type="match status" value="1"/>
</dbReference>
<sequence length="163" mass="17428">MKTHVIVNGEAHDRDVGPRLLLSDFIRQALGLTGTNVGCEYGVCGSCTVLLDGEPVRSCITLAVQVDGRRLTTVEGLTNGEDLHALQRAFTACHGLQCGFCTPGFLMTLLPVYNRAKHLEADEIREVISGNLCRCTGYQQIVEAVRLALNGAAALAESPTDDG</sequence>
<dbReference type="AlphaFoldDB" id="A0A563DQV7"/>
<evidence type="ECO:0000256" key="1">
    <source>
        <dbReference type="ARBA" id="ARBA00022714"/>
    </source>
</evidence>
<dbReference type="PROSITE" id="PS00197">
    <property type="entry name" value="2FE2S_FER_1"/>
    <property type="match status" value="1"/>
</dbReference>
<comment type="caution">
    <text evidence="8">The sequence shown here is derived from an EMBL/GenBank/DDBJ whole genome shotgun (WGS) entry which is preliminary data.</text>
</comment>
<name>A0A563DQV7_9MICO</name>
<dbReference type="InterPro" id="IPR036884">
    <property type="entry name" value="2Fe-2S-bd_dom_sf"/>
</dbReference>
<dbReference type="OrthoDB" id="9758509at2"/>
<evidence type="ECO:0000313" key="8">
    <source>
        <dbReference type="EMBL" id="TWP32322.1"/>
    </source>
</evidence>
<feature type="domain" description="2Fe-2S ferredoxin-type" evidence="7">
    <location>
        <begin position="1"/>
        <end position="77"/>
    </location>
</feature>
<dbReference type="InterPro" id="IPR051452">
    <property type="entry name" value="Diverse_Oxidoreductases"/>
</dbReference>
<dbReference type="FunFam" id="3.10.20.30:FF:000020">
    <property type="entry name" value="Xanthine dehydrogenase iron-sulfur subunit"/>
    <property type="match status" value="1"/>
</dbReference>
<reference evidence="8 9" key="1">
    <citation type="submission" date="2019-05" db="EMBL/GenBank/DDBJ databases">
        <authorList>
            <person name="Lee S.D."/>
        </authorList>
    </citation>
    <scope>NUCLEOTIDE SEQUENCE [LARGE SCALE GENOMIC DNA]</scope>
    <source>
        <strain evidence="8 9">C5-26</strain>
    </source>
</reference>
<keyword evidence="1" id="KW-0001">2Fe-2S</keyword>
<dbReference type="InterPro" id="IPR012675">
    <property type="entry name" value="Beta-grasp_dom_sf"/>
</dbReference>